<reference evidence="1 2" key="1">
    <citation type="submission" date="2023-01" db="EMBL/GenBank/DDBJ databases">
        <title>Analysis of 21 Apiospora genomes using comparative genomics revels a genus with tremendous synthesis potential of carbohydrate active enzymes and secondary metabolites.</title>
        <authorList>
            <person name="Sorensen T."/>
        </authorList>
    </citation>
    <scope>NUCLEOTIDE SEQUENCE [LARGE SCALE GENOMIC DNA]</scope>
    <source>
        <strain evidence="1 2">CBS 117206</strain>
    </source>
</reference>
<dbReference type="EMBL" id="JAQQWP010000004">
    <property type="protein sequence ID" value="KAK8121055.1"/>
    <property type="molecule type" value="Genomic_DNA"/>
</dbReference>
<comment type="caution">
    <text evidence="1">The sequence shown here is derived from an EMBL/GenBank/DDBJ whole genome shotgun (WGS) entry which is preliminary data.</text>
</comment>
<name>A0AAW0R1I9_9PEZI</name>
<organism evidence="1 2">
    <name type="scientific">Apiospora kogelbergensis</name>
    <dbReference type="NCBI Taxonomy" id="1337665"/>
    <lineage>
        <taxon>Eukaryota</taxon>
        <taxon>Fungi</taxon>
        <taxon>Dikarya</taxon>
        <taxon>Ascomycota</taxon>
        <taxon>Pezizomycotina</taxon>
        <taxon>Sordariomycetes</taxon>
        <taxon>Xylariomycetidae</taxon>
        <taxon>Amphisphaeriales</taxon>
        <taxon>Apiosporaceae</taxon>
        <taxon>Apiospora</taxon>
    </lineage>
</organism>
<dbReference type="AlphaFoldDB" id="A0AAW0R1I9"/>
<accession>A0AAW0R1I9</accession>
<dbReference type="Proteomes" id="UP001392437">
    <property type="component" value="Unassembled WGS sequence"/>
</dbReference>
<gene>
    <name evidence="1" type="ORF">PG999_005175</name>
</gene>
<keyword evidence="2" id="KW-1185">Reference proteome</keyword>
<evidence type="ECO:0000313" key="2">
    <source>
        <dbReference type="Proteomes" id="UP001392437"/>
    </source>
</evidence>
<protein>
    <submittedName>
        <fullName evidence="1">Uncharacterized protein</fullName>
    </submittedName>
</protein>
<sequence length="80" mass="8887">MRNIAAQAKTLETVAMSKVLRWFASRPTKKGPSTTGLVAVHATSRAFWSHRRGGRYSGFSAALRMRQTKQGRFAIALFFG</sequence>
<proteinExistence type="predicted"/>
<evidence type="ECO:0000313" key="1">
    <source>
        <dbReference type="EMBL" id="KAK8121055.1"/>
    </source>
</evidence>